<keyword evidence="1" id="KW-0472">Membrane</keyword>
<organism evidence="2 3">
    <name type="scientific">Thiomonas arsenitoxydans (strain DSM 22701 / CIP 110005 / 3As)</name>
    <dbReference type="NCBI Taxonomy" id="426114"/>
    <lineage>
        <taxon>Bacteria</taxon>
        <taxon>Pseudomonadati</taxon>
        <taxon>Pseudomonadota</taxon>
        <taxon>Betaproteobacteria</taxon>
        <taxon>Burkholderiales</taxon>
        <taxon>Thiomonas</taxon>
    </lineage>
</organism>
<dbReference type="RefSeq" id="WP_276732831.1">
    <property type="nucleotide sequence ID" value="NZ_JAFKMR010000039.1"/>
</dbReference>
<protein>
    <submittedName>
        <fullName evidence="2">Uncharacterized protein</fullName>
    </submittedName>
</protein>
<dbReference type="Proteomes" id="UP000664800">
    <property type="component" value="Unassembled WGS sequence"/>
</dbReference>
<name>A0A8I1SXG3_THIA3</name>
<evidence type="ECO:0000313" key="3">
    <source>
        <dbReference type="Proteomes" id="UP000664800"/>
    </source>
</evidence>
<comment type="caution">
    <text evidence="2">The sequence shown here is derived from an EMBL/GenBank/DDBJ whole genome shotgun (WGS) entry which is preliminary data.</text>
</comment>
<reference evidence="2" key="1">
    <citation type="submission" date="2021-02" db="EMBL/GenBank/DDBJ databases">
        <title>Thiocyanate and organic carbon inputs drive convergent selection for specific autotrophic Afipia and Thiobacillus strains within complex microbiomes.</title>
        <authorList>
            <person name="Huddy R.J."/>
            <person name="Sachdeva R."/>
            <person name="Kadzinga F."/>
            <person name="Kantor R.S."/>
            <person name="Harrison S.T.L."/>
            <person name="Banfield J.F."/>
        </authorList>
    </citation>
    <scope>NUCLEOTIDE SEQUENCE</scope>
    <source>
        <strain evidence="2">SCN18_13_7_16_R3_B_64_19</strain>
    </source>
</reference>
<sequence>MRQIPSPTAQRGQAAVELLVAAAFVLVPLFILAPLLGKYMDLQSSALQAARYAAFERTVWSASGQRNGAAAAVQSNADIATRTILRYFSIPGQGLSSSGNTLSAYRPNGLWVDQANHALLPKYSAVQVNLGANANTTDPALTTLQSTLGKLPAVGPTLGYGGLFTAQIDAKPNTILYPPPFDTLALDFHAHDTLLTNGWTAVNSAQVVKQVQQSLPPGETSLGSILSGLGAGFPDLSSLQLGHVINDTPAELPTDRYKP</sequence>
<evidence type="ECO:0000256" key="1">
    <source>
        <dbReference type="SAM" id="Phobius"/>
    </source>
</evidence>
<keyword evidence="1" id="KW-0812">Transmembrane</keyword>
<keyword evidence="1" id="KW-1133">Transmembrane helix</keyword>
<accession>A0A8I1SXG3</accession>
<proteinExistence type="predicted"/>
<gene>
    <name evidence="2" type="ORF">J0I24_15625</name>
</gene>
<feature type="transmembrane region" description="Helical" evidence="1">
    <location>
        <begin position="15"/>
        <end position="36"/>
    </location>
</feature>
<evidence type="ECO:0000313" key="2">
    <source>
        <dbReference type="EMBL" id="MBN8745703.1"/>
    </source>
</evidence>
<dbReference type="EMBL" id="JAFKMR010000039">
    <property type="protein sequence ID" value="MBN8745703.1"/>
    <property type="molecule type" value="Genomic_DNA"/>
</dbReference>
<dbReference type="AlphaFoldDB" id="A0A8I1SXG3"/>